<reference evidence="7 8" key="1">
    <citation type="submission" date="2022-07" db="EMBL/GenBank/DDBJ databases">
        <authorList>
            <person name="Li W.-J."/>
            <person name="Deng Q.-Q."/>
        </authorList>
    </citation>
    <scope>NUCLEOTIDE SEQUENCE [LARGE SCALE GENOMIC DNA]</scope>
    <source>
        <strain evidence="7 8">SYSU M60028</strain>
    </source>
</reference>
<organism evidence="7 8">
    <name type="scientific">Alsobacter ponti</name>
    <dbReference type="NCBI Taxonomy" id="2962936"/>
    <lineage>
        <taxon>Bacteria</taxon>
        <taxon>Pseudomonadati</taxon>
        <taxon>Pseudomonadota</taxon>
        <taxon>Alphaproteobacteria</taxon>
        <taxon>Hyphomicrobiales</taxon>
        <taxon>Alsobacteraceae</taxon>
        <taxon>Alsobacter</taxon>
    </lineage>
</organism>
<dbReference type="Proteomes" id="UP001205890">
    <property type="component" value="Unassembled WGS sequence"/>
</dbReference>
<evidence type="ECO:0000313" key="8">
    <source>
        <dbReference type="Proteomes" id="UP001205890"/>
    </source>
</evidence>
<dbReference type="PANTHER" id="PTHR43174">
    <property type="entry name" value="UDP-N-ACETYLGLUCOSAMINE 2-EPIMERASE"/>
    <property type="match status" value="1"/>
</dbReference>
<evidence type="ECO:0000313" key="7">
    <source>
        <dbReference type="EMBL" id="MCP8938423.1"/>
    </source>
</evidence>
<dbReference type="GO" id="GO:0008761">
    <property type="term" value="F:UDP-N-acetylglucosamine 2-epimerase activity"/>
    <property type="evidence" value="ECO:0007669"/>
    <property type="project" value="UniProtKB-EC"/>
</dbReference>
<keyword evidence="8" id="KW-1185">Reference proteome</keyword>
<comment type="similarity">
    <text evidence="3 5">Belongs to the UDP-N-acetylglucosamine 2-epimerase family.</text>
</comment>
<comment type="catalytic activity">
    <reaction evidence="2">
        <text>UDP-N-acetyl-alpha-D-glucosamine = UDP-N-acetyl-alpha-D-mannosamine</text>
        <dbReference type="Rhea" id="RHEA:17213"/>
        <dbReference type="ChEBI" id="CHEBI:57705"/>
        <dbReference type="ChEBI" id="CHEBI:68623"/>
        <dbReference type="EC" id="5.1.3.14"/>
    </reaction>
</comment>
<keyword evidence="1 5" id="KW-0413">Isomerase</keyword>
<dbReference type="SUPFAM" id="SSF53756">
    <property type="entry name" value="UDP-Glycosyltransferase/glycogen phosphorylase"/>
    <property type="match status" value="1"/>
</dbReference>
<dbReference type="CDD" id="cd03786">
    <property type="entry name" value="GTB_UDP-GlcNAc_2-Epimerase"/>
    <property type="match status" value="1"/>
</dbReference>
<evidence type="ECO:0000259" key="6">
    <source>
        <dbReference type="Pfam" id="PF02350"/>
    </source>
</evidence>
<sequence>MRVLTVFGTRPEAIKLAPLVKAFANKNVDHRVCVTGQHKQMLEQVLEAFEIQPDFDLAVMKDAPDLATLTATIVTRTTEVLAQFRPDYLVVQGDTTSTFAAAVAAFYQKVPVAHVEAGLRTGNPLSPWPEEMNRRLVSSVASLHFPPTSLSASNLLREGISGERIQVTGNTVVDALTFMIDRLDREPALRDKCDAILSCLAPRLRTILVTGHRRENFDGGLQNTCMALAEIARRDDVQIVFPVHLNPKVGSTAREWLGNLPNVHLIPPLEYLPFIRLMQRCEIIVTDSGGIQEEAPTLGKPVVITRDTTERPEAVSAGTARLVGTDKRTIVHELTRLLDDSDYARTFAKPRNPFGNGDAAEQIANRIINEISNGKN</sequence>
<evidence type="ECO:0000256" key="1">
    <source>
        <dbReference type="ARBA" id="ARBA00023235"/>
    </source>
</evidence>
<evidence type="ECO:0000256" key="3">
    <source>
        <dbReference type="ARBA" id="ARBA00038209"/>
    </source>
</evidence>
<gene>
    <name evidence="7" type="primary">wecB</name>
    <name evidence="7" type="ORF">NK718_07835</name>
</gene>
<dbReference type="InterPro" id="IPR003331">
    <property type="entry name" value="UDP_GlcNAc_Epimerase_2_dom"/>
</dbReference>
<evidence type="ECO:0000256" key="5">
    <source>
        <dbReference type="RuleBase" id="RU003513"/>
    </source>
</evidence>
<dbReference type="EMBL" id="JANCLU010000006">
    <property type="protein sequence ID" value="MCP8938423.1"/>
    <property type="molecule type" value="Genomic_DNA"/>
</dbReference>
<evidence type="ECO:0000256" key="2">
    <source>
        <dbReference type="ARBA" id="ARBA00036080"/>
    </source>
</evidence>
<evidence type="ECO:0000256" key="4">
    <source>
        <dbReference type="ARBA" id="ARBA00038858"/>
    </source>
</evidence>
<dbReference type="Pfam" id="PF02350">
    <property type="entry name" value="Epimerase_2"/>
    <property type="match status" value="1"/>
</dbReference>
<dbReference type="EC" id="5.1.3.14" evidence="4"/>
<dbReference type="PANTHER" id="PTHR43174:SF2">
    <property type="entry name" value="UDP-N-ACETYLGLUCOSAMINE 2-EPIMERASE"/>
    <property type="match status" value="1"/>
</dbReference>
<protein>
    <recommendedName>
        <fullName evidence="4">UDP-N-acetylglucosamine 2-epimerase (non-hydrolyzing)</fullName>
        <ecNumber evidence="4">5.1.3.14</ecNumber>
    </recommendedName>
</protein>
<dbReference type="RefSeq" id="WP_254740343.1">
    <property type="nucleotide sequence ID" value="NZ_JANCLU010000006.1"/>
</dbReference>
<dbReference type="NCBIfam" id="TIGR00236">
    <property type="entry name" value="wecB"/>
    <property type="match status" value="1"/>
</dbReference>
<feature type="domain" description="UDP-N-acetylglucosamine 2-epimerase" evidence="6">
    <location>
        <begin position="25"/>
        <end position="366"/>
    </location>
</feature>
<proteinExistence type="inferred from homology"/>
<name>A0ABT1LBW2_9HYPH</name>
<accession>A0ABT1LBW2</accession>
<dbReference type="InterPro" id="IPR029767">
    <property type="entry name" value="WecB-like"/>
</dbReference>
<dbReference type="Gene3D" id="3.40.50.2000">
    <property type="entry name" value="Glycogen Phosphorylase B"/>
    <property type="match status" value="2"/>
</dbReference>
<comment type="caution">
    <text evidence="7">The sequence shown here is derived from an EMBL/GenBank/DDBJ whole genome shotgun (WGS) entry which is preliminary data.</text>
</comment>